<dbReference type="Gene3D" id="3.40.1620.70">
    <property type="match status" value="1"/>
</dbReference>
<feature type="compositionally biased region" description="Pro residues" evidence="2">
    <location>
        <begin position="238"/>
        <end position="248"/>
    </location>
</feature>
<dbReference type="Pfam" id="PF20010">
    <property type="entry name" value="Collagen_trimer"/>
    <property type="match status" value="1"/>
</dbReference>
<evidence type="ECO:0000313" key="4">
    <source>
        <dbReference type="EMBL" id="VDN03113.1"/>
    </source>
</evidence>
<feature type="compositionally biased region" description="Pro residues" evidence="2">
    <location>
        <begin position="64"/>
        <end position="78"/>
    </location>
</feature>
<dbReference type="AlphaFoldDB" id="A0A0N5CZC3"/>
<feature type="region of interest" description="Disordered" evidence="2">
    <location>
        <begin position="238"/>
        <end position="257"/>
    </location>
</feature>
<protein>
    <submittedName>
        <fullName evidence="6">Collagen triple helix repeat protein</fullName>
    </submittedName>
</protein>
<feature type="compositionally biased region" description="Low complexity" evidence="2">
    <location>
        <begin position="93"/>
        <end position="102"/>
    </location>
</feature>
<evidence type="ECO:0000259" key="3">
    <source>
        <dbReference type="Pfam" id="PF20010"/>
    </source>
</evidence>
<reference evidence="4 5" key="2">
    <citation type="submission" date="2018-11" db="EMBL/GenBank/DDBJ databases">
        <authorList>
            <consortium name="Pathogen Informatics"/>
        </authorList>
    </citation>
    <scope>NUCLEOTIDE SEQUENCE [LARGE SCALE GENOMIC DNA]</scope>
</reference>
<dbReference type="OMA" id="IECKQAR"/>
<organism evidence="6">
    <name type="scientific">Thelazia callipaeda</name>
    <name type="common">Oriental eyeworm</name>
    <name type="synonym">Parasitic nematode</name>
    <dbReference type="NCBI Taxonomy" id="103827"/>
    <lineage>
        <taxon>Eukaryota</taxon>
        <taxon>Metazoa</taxon>
        <taxon>Ecdysozoa</taxon>
        <taxon>Nematoda</taxon>
        <taxon>Chromadorea</taxon>
        <taxon>Rhabditida</taxon>
        <taxon>Spirurina</taxon>
        <taxon>Spiruromorpha</taxon>
        <taxon>Thelazioidea</taxon>
        <taxon>Thelaziidae</taxon>
        <taxon>Thelazia</taxon>
    </lineage>
</organism>
<feature type="compositionally biased region" description="Pro residues" evidence="2">
    <location>
        <begin position="135"/>
        <end position="153"/>
    </location>
</feature>
<dbReference type="GO" id="GO:0030020">
    <property type="term" value="F:extracellular matrix structural constituent conferring tensile strength"/>
    <property type="evidence" value="ECO:0007669"/>
    <property type="project" value="TreeGrafter"/>
</dbReference>
<dbReference type="WBParaSite" id="TCLT_0000583401-mRNA-1">
    <property type="protein sequence ID" value="TCLT_0000583401-mRNA-1"/>
    <property type="gene ID" value="TCLT_0000583401"/>
</dbReference>
<dbReference type="InterPro" id="IPR050149">
    <property type="entry name" value="Collagen_superfamily"/>
</dbReference>
<feature type="region of interest" description="Disordered" evidence="2">
    <location>
        <begin position="53"/>
        <end position="217"/>
    </location>
</feature>
<dbReference type="GO" id="GO:0030198">
    <property type="term" value="P:extracellular matrix organization"/>
    <property type="evidence" value="ECO:0007669"/>
    <property type="project" value="TreeGrafter"/>
</dbReference>
<dbReference type="PANTHER" id="PTHR24023">
    <property type="entry name" value="COLLAGEN ALPHA"/>
    <property type="match status" value="1"/>
</dbReference>
<dbReference type="OrthoDB" id="5983381at2759"/>
<dbReference type="STRING" id="103827.A0A0N5CZC3"/>
<proteinExistence type="predicted"/>
<keyword evidence="5" id="KW-1185">Reference proteome</keyword>
<feature type="compositionally biased region" description="Pro residues" evidence="2">
    <location>
        <begin position="103"/>
        <end position="115"/>
    </location>
</feature>
<keyword evidence="1" id="KW-0677">Repeat</keyword>
<evidence type="ECO:0000256" key="2">
    <source>
        <dbReference type="SAM" id="MobiDB-lite"/>
    </source>
</evidence>
<dbReference type="PANTHER" id="PTHR24023:SF1112">
    <property type="entry name" value="COL_CUTICLE_N DOMAIN-CONTAINING PROTEIN-RELATED"/>
    <property type="match status" value="1"/>
</dbReference>
<accession>A0A0N5CZC3</accession>
<evidence type="ECO:0000313" key="6">
    <source>
        <dbReference type="WBParaSite" id="TCLT_0000583401-mRNA-1"/>
    </source>
</evidence>
<dbReference type="InterPro" id="IPR008160">
    <property type="entry name" value="Collagen"/>
</dbReference>
<dbReference type="Gene3D" id="1.20.5.320">
    <property type="entry name" value="6-Phosphogluconate Dehydrogenase, domain 3"/>
    <property type="match status" value="1"/>
</dbReference>
<evidence type="ECO:0000313" key="5">
    <source>
        <dbReference type="Proteomes" id="UP000276776"/>
    </source>
</evidence>
<dbReference type="GO" id="GO:0005615">
    <property type="term" value="C:extracellular space"/>
    <property type="evidence" value="ECO:0007669"/>
    <property type="project" value="TreeGrafter"/>
</dbReference>
<feature type="compositionally biased region" description="Basic and acidic residues" evidence="2">
    <location>
        <begin position="167"/>
        <end position="192"/>
    </location>
</feature>
<sequence length="359" mass="37850">MYFVLSEQSHWNGGIAVLLGTFASESYKAQMVHIQFFNDLHKLSMISVKVEKGVKGDKGDRGPPGLPGLPGPEGPPGTCPIECKQARDGRDGAPGAPGDIGPMGPPGPQGPPGPPAHVIKDRLEGAETIIGPEGPQGPPGPMGPRGPPGPPGIGEPGYPGAPGSPGRCERLHPSDIERIIRDPRIKGEKGDDCLPESSFHRSHHTTELPPYDPHRHRYTLKGEKGERGEAGIMGPMGYPGPPGPPGPAGPTGSPGIPSAPVHPQSYPKPAHIAPGGVQVYPTTIELFTASQGMPLGSLTFSISSQQLFIRVSGGFKDIKLESFHPVLEHRPSVVSYFTFLLFLDEFFGYAKSNICRGGD</sequence>
<dbReference type="EMBL" id="UYYF01004366">
    <property type="protein sequence ID" value="VDN03113.1"/>
    <property type="molecule type" value="Genomic_DNA"/>
</dbReference>
<feature type="domain" description="Collagen type XV/XVIII trimerization" evidence="3">
    <location>
        <begin position="277"/>
        <end position="323"/>
    </location>
</feature>
<reference evidence="6" key="1">
    <citation type="submission" date="2017-02" db="UniProtKB">
        <authorList>
            <consortium name="WormBaseParasite"/>
        </authorList>
    </citation>
    <scope>IDENTIFICATION</scope>
</reference>
<dbReference type="Proteomes" id="UP000276776">
    <property type="component" value="Unassembled WGS sequence"/>
</dbReference>
<dbReference type="Pfam" id="PF01391">
    <property type="entry name" value="Collagen"/>
    <property type="match status" value="2"/>
</dbReference>
<evidence type="ECO:0000256" key="1">
    <source>
        <dbReference type="ARBA" id="ARBA00022737"/>
    </source>
</evidence>
<name>A0A0N5CZC3_THECL</name>
<gene>
    <name evidence="4" type="ORF">TCLT_LOCUS5823</name>
</gene>
<dbReference type="InterPro" id="IPR045463">
    <property type="entry name" value="XV/XVIII_trimerization_dom"/>
</dbReference>
<dbReference type="GO" id="GO:0031012">
    <property type="term" value="C:extracellular matrix"/>
    <property type="evidence" value="ECO:0007669"/>
    <property type="project" value="TreeGrafter"/>
</dbReference>